<evidence type="ECO:0000313" key="6">
    <source>
        <dbReference type="Proteomes" id="UP000664859"/>
    </source>
</evidence>
<sequence length="399" mass="41502">MRVLTADETGLVKVWQVESRKLLVTHGLGHQSRVRGVRGLCWGLASDGTSPDYSRVHVGRENGVVEDWSVSHTAAKGKKLPASATVNQRSQREGCPASIVSLHALPGTASEADSPPTMVACSATGEVRVAPCDAAAGEGSSFKAPAPVHTAIGRGGVLATGGQDNDIKVWDVATGQCTWRAKNVPMDAKLQLSVPVWPSALAPLRAAHEDPALTALLAGTAHRHIRLYDTRAARRPRQTIDYGEHRITALCVIGGGGGSAHTAIVGDAAGELTALDLRALRRRRRYGEPGGGAVRAFAVHPTLPVFAAVGLDRVCRVYDVSGGGGGGGAPLAALYLKQRASRVLFCDEGRATPDGAIDRAAAALEGGDDGWGSAEEYEMGAGSSEEGDAEESEMESEGD</sequence>
<accession>A0A835ZDI3</accession>
<evidence type="ECO:0000313" key="5">
    <source>
        <dbReference type="EMBL" id="KAG5191751.1"/>
    </source>
</evidence>
<dbReference type="Proteomes" id="UP000664859">
    <property type="component" value="Unassembled WGS sequence"/>
</dbReference>
<comment type="caution">
    <text evidence="5">The sequence shown here is derived from an EMBL/GenBank/DDBJ whole genome shotgun (WGS) entry which is preliminary data.</text>
</comment>
<gene>
    <name evidence="5" type="ORF">JKP88DRAFT_153927</name>
</gene>
<dbReference type="EMBL" id="JAFCMP010000015">
    <property type="protein sequence ID" value="KAG5191751.1"/>
    <property type="molecule type" value="Genomic_DNA"/>
</dbReference>
<evidence type="ECO:0000256" key="1">
    <source>
        <dbReference type="ARBA" id="ARBA00022574"/>
    </source>
</evidence>
<dbReference type="InterPro" id="IPR015943">
    <property type="entry name" value="WD40/YVTN_repeat-like_dom_sf"/>
</dbReference>
<dbReference type="InterPro" id="IPR001680">
    <property type="entry name" value="WD40_rpt"/>
</dbReference>
<dbReference type="GO" id="GO:0042273">
    <property type="term" value="P:ribosomal large subunit biogenesis"/>
    <property type="evidence" value="ECO:0007669"/>
    <property type="project" value="InterPro"/>
</dbReference>
<dbReference type="SUPFAM" id="SSF50998">
    <property type="entry name" value="Quinoprotein alcohol dehydrogenase-like"/>
    <property type="match status" value="1"/>
</dbReference>
<dbReference type="PROSITE" id="PS00678">
    <property type="entry name" value="WD_REPEATS_1"/>
    <property type="match status" value="1"/>
</dbReference>
<organism evidence="5 6">
    <name type="scientific">Tribonema minus</name>
    <dbReference type="NCBI Taxonomy" id="303371"/>
    <lineage>
        <taxon>Eukaryota</taxon>
        <taxon>Sar</taxon>
        <taxon>Stramenopiles</taxon>
        <taxon>Ochrophyta</taxon>
        <taxon>PX clade</taxon>
        <taxon>Xanthophyceae</taxon>
        <taxon>Tribonematales</taxon>
        <taxon>Tribonemataceae</taxon>
        <taxon>Tribonema</taxon>
    </lineage>
</organism>
<dbReference type="Gene3D" id="2.130.10.10">
    <property type="entry name" value="YVTN repeat-like/Quinoprotein amine dehydrogenase"/>
    <property type="match status" value="2"/>
</dbReference>
<keyword evidence="6" id="KW-1185">Reference proteome</keyword>
<dbReference type="PANTHER" id="PTHR16038">
    <property type="entry name" value="NOP SEVEN ASSOCIATED PROTEIN 1"/>
    <property type="match status" value="1"/>
</dbReference>
<protein>
    <submittedName>
        <fullName evidence="5">Quinon protein alcohol dehydrogenase-like superfamily</fullName>
    </submittedName>
</protein>
<feature type="non-terminal residue" evidence="5">
    <location>
        <position position="399"/>
    </location>
</feature>
<dbReference type="InterPro" id="IPR019775">
    <property type="entry name" value="WD40_repeat_CS"/>
</dbReference>
<dbReference type="GO" id="GO:0030687">
    <property type="term" value="C:preribosome, large subunit precursor"/>
    <property type="evidence" value="ECO:0007669"/>
    <property type="project" value="TreeGrafter"/>
</dbReference>
<keyword evidence="2" id="KW-0677">Repeat</keyword>
<dbReference type="PROSITE" id="PS50082">
    <property type="entry name" value="WD_REPEATS_2"/>
    <property type="match status" value="1"/>
</dbReference>
<evidence type="ECO:0000256" key="2">
    <source>
        <dbReference type="ARBA" id="ARBA00022737"/>
    </source>
</evidence>
<feature type="region of interest" description="Disordered" evidence="4">
    <location>
        <begin position="361"/>
        <end position="399"/>
    </location>
</feature>
<name>A0A835ZDI3_9STRA</name>
<evidence type="ECO:0000256" key="4">
    <source>
        <dbReference type="SAM" id="MobiDB-lite"/>
    </source>
</evidence>
<feature type="repeat" description="WD" evidence="3">
    <location>
        <begin position="155"/>
        <end position="180"/>
    </location>
</feature>
<evidence type="ECO:0000256" key="3">
    <source>
        <dbReference type="PROSITE-ProRule" id="PRU00221"/>
    </source>
</evidence>
<dbReference type="InterPro" id="IPR037379">
    <property type="entry name" value="WDR74/Nsa1"/>
</dbReference>
<feature type="compositionally biased region" description="Acidic residues" evidence="4">
    <location>
        <begin position="385"/>
        <end position="399"/>
    </location>
</feature>
<dbReference type="AlphaFoldDB" id="A0A835ZDI3"/>
<keyword evidence="1 3" id="KW-0853">WD repeat</keyword>
<proteinExistence type="predicted"/>
<dbReference type="Pfam" id="PF00400">
    <property type="entry name" value="WD40"/>
    <property type="match status" value="1"/>
</dbReference>
<dbReference type="OrthoDB" id="18388at2759"/>
<reference evidence="5" key="1">
    <citation type="submission" date="2021-02" db="EMBL/GenBank/DDBJ databases">
        <title>First Annotated Genome of the Yellow-green Alga Tribonema minus.</title>
        <authorList>
            <person name="Mahan K.M."/>
        </authorList>
    </citation>
    <scope>NUCLEOTIDE SEQUENCE</scope>
    <source>
        <strain evidence="5">UTEX B ZZ1240</strain>
    </source>
</reference>
<dbReference type="SMART" id="SM00320">
    <property type="entry name" value="WD40"/>
    <property type="match status" value="2"/>
</dbReference>
<dbReference type="PANTHER" id="PTHR16038:SF4">
    <property type="entry name" value="WD REPEAT-CONTAINING PROTEIN 74"/>
    <property type="match status" value="1"/>
</dbReference>
<dbReference type="GO" id="GO:0005730">
    <property type="term" value="C:nucleolus"/>
    <property type="evidence" value="ECO:0007669"/>
    <property type="project" value="InterPro"/>
</dbReference>
<dbReference type="InterPro" id="IPR011047">
    <property type="entry name" value="Quinoprotein_ADH-like_sf"/>
</dbReference>